<dbReference type="PANTHER" id="PTHR33917:SF3">
    <property type="entry name" value="PROTEIN EXECUTER 1, CHLOROPLASTIC"/>
    <property type="match status" value="1"/>
</dbReference>
<evidence type="ECO:0000256" key="2">
    <source>
        <dbReference type="SAM" id="MobiDB-lite"/>
    </source>
</evidence>
<evidence type="ECO:0000256" key="1">
    <source>
        <dbReference type="SAM" id="Coils"/>
    </source>
</evidence>
<feature type="compositionally biased region" description="Acidic residues" evidence="2">
    <location>
        <begin position="167"/>
        <end position="176"/>
    </location>
</feature>
<feature type="compositionally biased region" description="Low complexity" evidence="2">
    <location>
        <begin position="83"/>
        <end position="96"/>
    </location>
</feature>
<feature type="compositionally biased region" description="Basic and acidic residues" evidence="2">
    <location>
        <begin position="568"/>
        <end position="579"/>
    </location>
</feature>
<feature type="region of interest" description="Disordered" evidence="2">
    <location>
        <begin position="383"/>
        <end position="415"/>
    </location>
</feature>
<keyword evidence="1" id="KW-0175">Coiled coil</keyword>
<feature type="region of interest" description="Disordered" evidence="2">
    <location>
        <begin position="804"/>
        <end position="824"/>
    </location>
</feature>
<evidence type="ECO:0000313" key="4">
    <source>
        <dbReference type="Proteomes" id="UP000198341"/>
    </source>
</evidence>
<dbReference type="GeneID" id="19013567"/>
<accession>K8F2Q3</accession>
<feature type="compositionally biased region" description="Acidic residues" evidence="2">
    <location>
        <begin position="386"/>
        <end position="398"/>
    </location>
</feature>
<sequence>MPTPFAMVSSAKAMVNLPKLSDLTINKSRSMRKSLGRERNRLARFALEEDSHLEGGDSQNAFGKNEEDEEEGKSEKLDEEEGASSSSQSATETTHSNVEASSSKFMALKKDTNNAKTTGGENTNKEQKNIRVARRRVNPATAAAVAKAKRETTVSSKGEENKKENNIEDTDEDEDETHTILVRQPFETSDLELELNDSDAKATTSGGSVKVKTERRVGKSGSKSSKNFIGGKSGANGINANKTKKEREEEDEEEEDEYAVSDWKKWNERFDQLAKEDEALVALNGQLAEAIDVEDYGRASTIRDAIEAALTVDPAMKIRRGFLRALETEDYGAAAKFRDSGAGLLGWWHGVDITDYLQSYSIERDKMHDYAYGVNGDQLVYKQPEREEEEEEEEEGEEAGTKAMKQSPKPPKKFTKGTIVHVTVRRGRLVGTSFTARELADANDESPLDTFKSWAPSASDTPVNGKLDKLKEILDTQYEKYTNKRDEEEKSKEEEGIDAYDVNEEEDAAIKYSVKDQTFGTPYFELHVREEYDKDSKEIKFVTQPARLHYVESFRRIPVVDLNDHADEDGQKITVRRETDDDDGGPETIDDETKKKLLADLQEYKDKLASTKAALSAHEKELATREERIRKLKENLLTNVSLLREEMRKNTSAIDEITLDTDEAAEKRRQERFKLVQEIRDAVIAKGTERIKEEEEELDNVINTIFDAYDQNTTPEDPPSREELIKMLEDYDTLDEYGSGLLNALRADENADVADEDSLFEEEFFERWSGIDRKIRTNSPDFLAKLERFGDDALALGDALFDDADDEDDFDENDDYDDGDFDDFDESNIVESEGGFDSRMKSIEDLYGDPSLYDRVRVPAECTRVSQSSFLLKSEGLSVDTDVLGINAENVKEETEEKHHRSVAASTVRFERIPDHVATQTSKDPFDRLYVGAFGPHGAEIVRIVRGRYGDELGEDSNCITGIKLTGDANVPAGAASFRAKIDEENKLPKLTVNGLQTYPEELGVLARYKGQGRVAKPGFEDASWTDGELLVLDGKGGQLTGGAELGFVWAVPHERRLLILFTSLKLPSDLRDDLNNKDNDAVSALSR</sequence>
<dbReference type="Pfam" id="PF12014">
    <property type="entry name" value="Cyclin_D1_bind"/>
    <property type="match status" value="1"/>
</dbReference>
<dbReference type="InterPro" id="IPR044680">
    <property type="entry name" value="EX1/2"/>
</dbReference>
<dbReference type="KEGG" id="bpg:Bathy09g00600"/>
<protein>
    <submittedName>
        <fullName evidence="3">Uncharacterized protein</fullName>
    </submittedName>
</protein>
<dbReference type="EMBL" id="FO082270">
    <property type="protein sequence ID" value="CCO66603.1"/>
    <property type="molecule type" value="Genomic_DNA"/>
</dbReference>
<dbReference type="PANTHER" id="PTHR33917">
    <property type="entry name" value="PROTEIN EXECUTER 1, CHLOROPLASTIC"/>
    <property type="match status" value="1"/>
</dbReference>
<dbReference type="eggNOG" id="ENOG502QQS3">
    <property type="taxonomic scope" value="Eukaryota"/>
</dbReference>
<reference evidence="3 4" key="1">
    <citation type="submission" date="2011-10" db="EMBL/GenBank/DDBJ databases">
        <authorList>
            <person name="Genoscope - CEA"/>
        </authorList>
    </citation>
    <scope>NUCLEOTIDE SEQUENCE [LARGE SCALE GENOMIC DNA]</scope>
    <source>
        <strain evidence="3 4">RCC 1105</strain>
    </source>
</reference>
<feature type="compositionally biased region" description="Basic and acidic residues" evidence="2">
    <location>
        <begin position="148"/>
        <end position="166"/>
    </location>
</feature>
<feature type="region of interest" description="Disordered" evidence="2">
    <location>
        <begin position="46"/>
        <end position="256"/>
    </location>
</feature>
<feature type="coiled-coil region" evidence="1">
    <location>
        <begin position="684"/>
        <end position="711"/>
    </location>
</feature>
<feature type="region of interest" description="Disordered" evidence="2">
    <location>
        <begin position="568"/>
        <end position="595"/>
    </location>
</feature>
<evidence type="ECO:0000313" key="3">
    <source>
        <dbReference type="EMBL" id="CCO66603.1"/>
    </source>
</evidence>
<dbReference type="GO" id="GO:0010343">
    <property type="term" value="P:singlet oxygen-mediated programmed cell death"/>
    <property type="evidence" value="ECO:0007669"/>
    <property type="project" value="InterPro"/>
</dbReference>
<proteinExistence type="predicted"/>
<feature type="compositionally biased region" description="Low complexity" evidence="2">
    <location>
        <begin position="219"/>
        <end position="230"/>
    </location>
</feature>
<dbReference type="STRING" id="41875.K8F2Q3"/>
<feature type="compositionally biased region" description="Basic and acidic residues" evidence="2">
    <location>
        <begin position="46"/>
        <end position="55"/>
    </location>
</feature>
<gene>
    <name evidence="3" type="ORF">Bathy09g00600</name>
</gene>
<dbReference type="GO" id="GO:0042651">
    <property type="term" value="C:thylakoid membrane"/>
    <property type="evidence" value="ECO:0007669"/>
    <property type="project" value="TreeGrafter"/>
</dbReference>
<dbReference type="AlphaFoldDB" id="K8F2Q3"/>
<dbReference type="Proteomes" id="UP000198341">
    <property type="component" value="Chromosome 9"/>
</dbReference>
<organism evidence="3 4">
    <name type="scientific">Bathycoccus prasinos</name>
    <dbReference type="NCBI Taxonomy" id="41875"/>
    <lineage>
        <taxon>Eukaryota</taxon>
        <taxon>Viridiplantae</taxon>
        <taxon>Chlorophyta</taxon>
        <taxon>Mamiellophyceae</taxon>
        <taxon>Mamiellales</taxon>
        <taxon>Bathycoccaceae</taxon>
        <taxon>Bathycoccus</taxon>
    </lineage>
</organism>
<keyword evidence="4" id="KW-1185">Reference proteome</keyword>
<dbReference type="RefSeq" id="XP_007511043.1">
    <property type="nucleotide sequence ID" value="XM_007510981.1"/>
</dbReference>
<dbReference type="OrthoDB" id="722566at2759"/>
<feature type="compositionally biased region" description="Acidic residues" evidence="2">
    <location>
        <begin position="580"/>
        <end position="590"/>
    </location>
</feature>
<feature type="compositionally biased region" description="Acidic residues" evidence="2">
    <location>
        <begin position="66"/>
        <end position="82"/>
    </location>
</feature>
<name>K8F2Q3_9CHLO</name>